<dbReference type="AlphaFoldDB" id="A0AAE5CC52"/>
<dbReference type="Proteomes" id="UP000702544">
    <property type="component" value="Unassembled WGS sequence"/>
</dbReference>
<dbReference type="SUPFAM" id="SSF69118">
    <property type="entry name" value="AhpD-like"/>
    <property type="match status" value="1"/>
</dbReference>
<sequence>MSKFTIHTIDSAPADSKELLEDAKDQFGFVPNLLGELAAAPTALRAYMTLNGFLEETSFSPVEQQLIITAVSVANSCEYCVAAHSAGLKQAGLPDEEIDAVREGRSLSDSKLEALRQFVARVVENRGFIEESDLQDFVDAGYSRDQFYEVLVGVAMKTLSNYTNHIAETPLDEQLEPFAWEPVGV</sequence>
<dbReference type="Gene3D" id="1.20.1290.10">
    <property type="entry name" value="AhpD-like"/>
    <property type="match status" value="1"/>
</dbReference>
<dbReference type="Pfam" id="PF02627">
    <property type="entry name" value="CMD"/>
    <property type="match status" value="1"/>
</dbReference>
<reference evidence="2 3" key="1">
    <citation type="submission" date="2020-01" db="EMBL/GenBank/DDBJ databases">
        <title>Genomes assembled from Gulf of Kutch pelagic sediment metagenomes.</title>
        <authorList>
            <person name="Chandrashekar M."/>
            <person name="Mahajan M.S."/>
            <person name="Dave K.J."/>
            <person name="Vatsa P."/>
            <person name="Nathani N.M."/>
        </authorList>
    </citation>
    <scope>NUCLEOTIDE SEQUENCE [LARGE SCALE GENOMIC DNA]</scope>
    <source>
        <strain evidence="2">KS3-K002</strain>
    </source>
</reference>
<feature type="domain" description="Carboxymuconolactone decarboxylase-like" evidence="1">
    <location>
        <begin position="41"/>
        <end position="103"/>
    </location>
</feature>
<evidence type="ECO:0000313" key="3">
    <source>
        <dbReference type="Proteomes" id="UP000702544"/>
    </source>
</evidence>
<dbReference type="InterPro" id="IPR004675">
    <property type="entry name" value="AhpD_core"/>
</dbReference>
<proteinExistence type="predicted"/>
<gene>
    <name evidence="2" type="ORF">GWO12_16505</name>
</gene>
<dbReference type="PANTHER" id="PTHR35446:SF3">
    <property type="entry name" value="CMD DOMAIN-CONTAINING PROTEIN"/>
    <property type="match status" value="1"/>
</dbReference>
<evidence type="ECO:0000259" key="1">
    <source>
        <dbReference type="Pfam" id="PF02627"/>
    </source>
</evidence>
<evidence type="ECO:0000313" key="2">
    <source>
        <dbReference type="EMBL" id="NIR76682.1"/>
    </source>
</evidence>
<dbReference type="EMBL" id="JAACAK010000142">
    <property type="protein sequence ID" value="NIR76682.1"/>
    <property type="molecule type" value="Genomic_DNA"/>
</dbReference>
<dbReference type="InterPro" id="IPR003779">
    <property type="entry name" value="CMD-like"/>
</dbReference>
<organism evidence="2 3">
    <name type="scientific">Candidatus Kutchimonas denitrificans</name>
    <dbReference type="NCBI Taxonomy" id="3056748"/>
    <lineage>
        <taxon>Bacteria</taxon>
        <taxon>Pseudomonadati</taxon>
        <taxon>Gemmatimonadota</taxon>
        <taxon>Gemmatimonadia</taxon>
        <taxon>Candidatus Palauibacterales</taxon>
        <taxon>Candidatus Palauibacteraceae</taxon>
        <taxon>Candidatus Kutchimonas</taxon>
    </lineage>
</organism>
<dbReference type="GO" id="GO:0051920">
    <property type="term" value="F:peroxiredoxin activity"/>
    <property type="evidence" value="ECO:0007669"/>
    <property type="project" value="InterPro"/>
</dbReference>
<dbReference type="InterPro" id="IPR029032">
    <property type="entry name" value="AhpD-like"/>
</dbReference>
<dbReference type="PANTHER" id="PTHR35446">
    <property type="entry name" value="SI:CH211-175M2.5"/>
    <property type="match status" value="1"/>
</dbReference>
<accession>A0AAE5CC52</accession>
<dbReference type="NCBIfam" id="TIGR00778">
    <property type="entry name" value="ahpD_dom"/>
    <property type="match status" value="1"/>
</dbReference>
<name>A0AAE5CC52_9BACT</name>
<comment type="caution">
    <text evidence="2">The sequence shown here is derived from an EMBL/GenBank/DDBJ whole genome shotgun (WGS) entry which is preliminary data.</text>
</comment>
<protein>
    <submittedName>
        <fullName evidence="2">Carboxymuconolactone decarboxylase family protein</fullName>
    </submittedName>
</protein>